<sequence>MFWVRLALFFLAVWLVYANPLEDEIDVEEVYDTNAKKERIENCLQKYSYGNCEGNRIMWYFDPMSDTCKRFHYSNCGGNSNRFYTYPECMQFCSDYNLKSVIQKDMNE</sequence>
<feature type="chain" id="PRO_5043953143" evidence="6">
    <location>
        <begin position="19"/>
        <end position="108"/>
    </location>
</feature>
<dbReference type="GO" id="GO:0005615">
    <property type="term" value="C:extracellular space"/>
    <property type="evidence" value="ECO:0007669"/>
    <property type="project" value="TreeGrafter"/>
</dbReference>
<dbReference type="PANTHER" id="PTHR10083:SF217">
    <property type="entry name" value="BOOPHILIN-H2"/>
    <property type="match status" value="1"/>
</dbReference>
<accession>A0AAU9F2N1</accession>
<gene>
    <name evidence="8" type="ORF">DMAD_10096</name>
</gene>
<dbReference type="EMBL" id="AP029263">
    <property type="protein sequence ID" value="BFF91934.1"/>
    <property type="molecule type" value="Genomic_DNA"/>
</dbReference>
<protein>
    <submittedName>
        <fullName evidence="8">Kunitz-type serine protease inhibitor superbin-3-like</fullName>
    </submittedName>
</protein>
<reference evidence="8 9" key="1">
    <citation type="submission" date="2024-02" db="EMBL/GenBank/DDBJ databases">
        <title>A chromosome-level genome assembly of Drosophila madeirensis, a fruit fly species endemic to Madeira island.</title>
        <authorList>
            <person name="Tomihara K."/>
            <person name="Llopart A."/>
            <person name="Yamamoto D."/>
        </authorList>
    </citation>
    <scope>NUCLEOTIDE SEQUENCE [LARGE SCALE GENOMIC DNA]</scope>
    <source>
        <strain evidence="8 9">RF1</strain>
    </source>
</reference>
<evidence type="ECO:0000313" key="9">
    <source>
        <dbReference type="Proteomes" id="UP001500889"/>
    </source>
</evidence>
<evidence type="ECO:0000313" key="8">
    <source>
        <dbReference type="EMBL" id="BFF91934.1"/>
    </source>
</evidence>
<keyword evidence="5" id="KW-1015">Disulfide bond</keyword>
<evidence type="ECO:0000256" key="3">
    <source>
        <dbReference type="ARBA" id="ARBA00022690"/>
    </source>
</evidence>
<evidence type="ECO:0000256" key="2">
    <source>
        <dbReference type="ARBA" id="ARBA00022525"/>
    </source>
</evidence>
<dbReference type="PRINTS" id="PR00759">
    <property type="entry name" value="BASICPTASE"/>
</dbReference>
<name>A0AAU9F2N1_DROMD</name>
<keyword evidence="9" id="KW-1185">Reference proteome</keyword>
<dbReference type="InterPro" id="IPR050098">
    <property type="entry name" value="TFPI/VKTCI-like"/>
</dbReference>
<keyword evidence="3 8" id="KW-0646">Protease inhibitor</keyword>
<dbReference type="InterPro" id="IPR002223">
    <property type="entry name" value="Kunitz_BPTI"/>
</dbReference>
<dbReference type="CDD" id="cd00109">
    <property type="entry name" value="Kunitz-type"/>
    <property type="match status" value="1"/>
</dbReference>
<feature type="domain" description="BPTI/Kunitz inhibitor" evidence="7">
    <location>
        <begin position="43"/>
        <end position="93"/>
    </location>
</feature>
<evidence type="ECO:0000259" key="7">
    <source>
        <dbReference type="PROSITE" id="PS50279"/>
    </source>
</evidence>
<keyword evidence="4 8" id="KW-0722">Serine protease inhibitor</keyword>
<dbReference type="Gene3D" id="4.10.410.10">
    <property type="entry name" value="Pancreatic trypsin inhibitor Kunitz domain"/>
    <property type="match status" value="1"/>
</dbReference>
<dbReference type="PANTHER" id="PTHR10083">
    <property type="entry name" value="KUNITZ-TYPE PROTEASE INHIBITOR-RELATED"/>
    <property type="match status" value="1"/>
</dbReference>
<dbReference type="SMART" id="SM00131">
    <property type="entry name" value="KU"/>
    <property type="match status" value="1"/>
</dbReference>
<organism evidence="8 9">
    <name type="scientific">Drosophila madeirensis</name>
    <name type="common">Fruit fly</name>
    <dbReference type="NCBI Taxonomy" id="30013"/>
    <lineage>
        <taxon>Eukaryota</taxon>
        <taxon>Metazoa</taxon>
        <taxon>Ecdysozoa</taxon>
        <taxon>Arthropoda</taxon>
        <taxon>Hexapoda</taxon>
        <taxon>Insecta</taxon>
        <taxon>Pterygota</taxon>
        <taxon>Neoptera</taxon>
        <taxon>Endopterygota</taxon>
        <taxon>Diptera</taxon>
        <taxon>Brachycera</taxon>
        <taxon>Muscomorpha</taxon>
        <taxon>Ephydroidea</taxon>
        <taxon>Drosophilidae</taxon>
        <taxon>Drosophila</taxon>
        <taxon>Sophophora</taxon>
    </lineage>
</organism>
<dbReference type="SUPFAM" id="SSF57362">
    <property type="entry name" value="BPTI-like"/>
    <property type="match status" value="1"/>
</dbReference>
<evidence type="ECO:0000256" key="1">
    <source>
        <dbReference type="ARBA" id="ARBA00004613"/>
    </source>
</evidence>
<dbReference type="Proteomes" id="UP001500889">
    <property type="component" value="Chromosome O"/>
</dbReference>
<feature type="signal peptide" evidence="6">
    <location>
        <begin position="1"/>
        <end position="18"/>
    </location>
</feature>
<evidence type="ECO:0000256" key="4">
    <source>
        <dbReference type="ARBA" id="ARBA00022900"/>
    </source>
</evidence>
<evidence type="ECO:0000256" key="6">
    <source>
        <dbReference type="SAM" id="SignalP"/>
    </source>
</evidence>
<dbReference type="InterPro" id="IPR036880">
    <property type="entry name" value="Kunitz_BPTI_sf"/>
</dbReference>
<keyword evidence="2" id="KW-0964">Secreted</keyword>
<dbReference type="PROSITE" id="PS50279">
    <property type="entry name" value="BPTI_KUNITZ_2"/>
    <property type="match status" value="1"/>
</dbReference>
<dbReference type="GO" id="GO:0004867">
    <property type="term" value="F:serine-type endopeptidase inhibitor activity"/>
    <property type="evidence" value="ECO:0007669"/>
    <property type="project" value="UniProtKB-KW"/>
</dbReference>
<keyword evidence="6" id="KW-0732">Signal</keyword>
<evidence type="ECO:0000256" key="5">
    <source>
        <dbReference type="ARBA" id="ARBA00023157"/>
    </source>
</evidence>
<dbReference type="Pfam" id="PF00014">
    <property type="entry name" value="Kunitz_BPTI"/>
    <property type="match status" value="1"/>
</dbReference>
<comment type="subcellular location">
    <subcellularLocation>
        <location evidence="1">Secreted</location>
    </subcellularLocation>
</comment>
<proteinExistence type="predicted"/>
<dbReference type="AlphaFoldDB" id="A0AAU9F2N1"/>